<feature type="region of interest" description="Disordered" evidence="8">
    <location>
        <begin position="225"/>
        <end position="244"/>
    </location>
</feature>
<dbReference type="InterPro" id="IPR018574">
    <property type="entry name" value="Structure-sp_endonuc_su_Slx4"/>
</dbReference>
<reference evidence="9 10" key="1">
    <citation type="submission" date="2005-07" db="EMBL/GenBank/DDBJ databases">
        <authorList>
            <person name="Mural R.J."/>
            <person name="Li P.W."/>
            <person name="Adams M.D."/>
            <person name="Amanatides P.G."/>
            <person name="Baden-Tillson H."/>
            <person name="Barnstead M."/>
            <person name="Chin S.H."/>
            <person name="Dew I."/>
            <person name="Evans C.A."/>
            <person name="Ferriera S."/>
            <person name="Flanigan M."/>
            <person name="Fosler C."/>
            <person name="Glodek A."/>
            <person name="Gu Z."/>
            <person name="Holt R.A."/>
            <person name="Jennings D."/>
            <person name="Kraft C.L."/>
            <person name="Lu F."/>
            <person name="Nguyen T."/>
            <person name="Nusskern D.R."/>
            <person name="Pfannkoch C.M."/>
            <person name="Sitter C."/>
            <person name="Sutton G.G."/>
            <person name="Venter J.C."/>
            <person name="Wang Z."/>
            <person name="Woodage T."/>
            <person name="Zheng X.H."/>
            <person name="Zhong F."/>
        </authorList>
    </citation>
    <scope>NUCLEOTIDE SEQUENCE [LARGE SCALE GENOMIC DNA]</scope>
    <source>
        <strain>BN</strain>
        <strain evidence="10">Sprague-Dawley</strain>
    </source>
</reference>
<comment type="similarity">
    <text evidence="2">Belongs to the SLX4 family.</text>
</comment>
<feature type="compositionally biased region" description="Basic residues" evidence="8">
    <location>
        <begin position="64"/>
        <end position="75"/>
    </location>
</feature>
<sequence length="244" mass="26634">MVLKLKEIFQYTHQTLESDSEDEIQSSQVPPGVARSQASNTETCNPSRSGSYTQLKATAGLRTQRSKGPSKRKSLQHQEEQLGESISHPSRSPAGEPSRPDGDAQLPASQECMATSVDGSDNSFSSQSSSGEFGAALESVGEDKDEEDGVTASQVAMQAPDTEEAVRRYICSQPALHRKVLMYQPLQLAELQAELKQNGIPVAMGKLLDILDAQCVTFTTAAARKEKLRQKRRQPSGRKKKDQK</sequence>
<dbReference type="GO" id="GO:0006281">
    <property type="term" value="P:DNA repair"/>
    <property type="evidence" value="ECO:0007669"/>
    <property type="project" value="UniProtKB-KW"/>
</dbReference>
<evidence type="ECO:0000256" key="1">
    <source>
        <dbReference type="ARBA" id="ARBA00004123"/>
    </source>
</evidence>
<feature type="region of interest" description="Disordered" evidence="8">
    <location>
        <begin position="16"/>
        <end position="154"/>
    </location>
</feature>
<protein>
    <recommendedName>
        <fullName evidence="7">Structure-specific endonuclease subunit SLX4</fullName>
    </recommendedName>
</protein>
<evidence type="ECO:0000256" key="5">
    <source>
        <dbReference type="ARBA" id="ARBA00023204"/>
    </source>
</evidence>
<name>A6K4U1_RAT</name>
<evidence type="ECO:0000256" key="7">
    <source>
        <dbReference type="ARBA" id="ARBA00029496"/>
    </source>
</evidence>
<dbReference type="Pfam" id="PF09494">
    <property type="entry name" value="Slx4"/>
    <property type="match status" value="1"/>
</dbReference>
<keyword evidence="4" id="KW-0233">DNA recombination</keyword>
<accession>A6K4U1</accession>
<feature type="compositionally biased region" description="Low complexity" evidence="8">
    <location>
        <begin position="116"/>
        <end position="130"/>
    </location>
</feature>
<dbReference type="PANTHER" id="PTHR21541:SF3">
    <property type="entry name" value="STRUCTURE-SPECIFIC ENDONUCLEASE SUBUNIT SLX4"/>
    <property type="match status" value="1"/>
</dbReference>
<feature type="compositionally biased region" description="Polar residues" evidence="8">
    <location>
        <begin position="36"/>
        <end position="63"/>
    </location>
</feature>
<dbReference type="GO" id="GO:0006310">
    <property type="term" value="P:DNA recombination"/>
    <property type="evidence" value="ECO:0007669"/>
    <property type="project" value="UniProtKB-KW"/>
</dbReference>
<evidence type="ECO:0000256" key="6">
    <source>
        <dbReference type="ARBA" id="ARBA00023242"/>
    </source>
</evidence>
<evidence type="ECO:0000313" key="9">
    <source>
        <dbReference type="EMBL" id="EDL96313.1"/>
    </source>
</evidence>
<evidence type="ECO:0000256" key="8">
    <source>
        <dbReference type="SAM" id="MobiDB-lite"/>
    </source>
</evidence>
<dbReference type="PANTHER" id="PTHR21541">
    <property type="entry name" value="BTB POZ DOMAIN CONTAINING 12"/>
    <property type="match status" value="1"/>
</dbReference>
<dbReference type="EMBL" id="CH474017">
    <property type="protein sequence ID" value="EDL96313.1"/>
    <property type="molecule type" value="Genomic_DNA"/>
</dbReference>
<organism evidence="9 10">
    <name type="scientific">Rattus norvegicus</name>
    <name type="common">Rat</name>
    <dbReference type="NCBI Taxonomy" id="10116"/>
    <lineage>
        <taxon>Eukaryota</taxon>
        <taxon>Metazoa</taxon>
        <taxon>Chordata</taxon>
        <taxon>Craniata</taxon>
        <taxon>Vertebrata</taxon>
        <taxon>Euteleostomi</taxon>
        <taxon>Mammalia</taxon>
        <taxon>Eutheria</taxon>
        <taxon>Euarchontoglires</taxon>
        <taxon>Glires</taxon>
        <taxon>Rodentia</taxon>
        <taxon>Myomorpha</taxon>
        <taxon>Muroidea</taxon>
        <taxon>Muridae</taxon>
        <taxon>Murinae</taxon>
        <taxon>Rattus</taxon>
    </lineage>
</organism>
<keyword evidence="6" id="KW-0539">Nucleus</keyword>
<proteinExistence type="inferred from homology"/>
<keyword evidence="5" id="KW-0234">DNA repair</keyword>
<comment type="subcellular location">
    <subcellularLocation>
        <location evidence="1">Nucleus</location>
    </subcellularLocation>
</comment>
<evidence type="ECO:0000256" key="4">
    <source>
        <dbReference type="ARBA" id="ARBA00023172"/>
    </source>
</evidence>
<dbReference type="GO" id="GO:0006260">
    <property type="term" value="P:DNA replication"/>
    <property type="evidence" value="ECO:0007669"/>
    <property type="project" value="InterPro"/>
</dbReference>
<dbReference type="AlphaFoldDB" id="A6K4U1"/>
<gene>
    <name evidence="9" type="ORF">rCG_49827</name>
</gene>
<evidence type="ECO:0000256" key="3">
    <source>
        <dbReference type="ARBA" id="ARBA00022763"/>
    </source>
</evidence>
<evidence type="ECO:0000313" key="10">
    <source>
        <dbReference type="Proteomes" id="UP000234681"/>
    </source>
</evidence>
<evidence type="ECO:0000256" key="2">
    <source>
        <dbReference type="ARBA" id="ARBA00006661"/>
    </source>
</evidence>
<dbReference type="Proteomes" id="UP000234681">
    <property type="component" value="Chromosome 10"/>
</dbReference>
<keyword evidence="3" id="KW-0227">DNA damage</keyword>
<feature type="compositionally biased region" description="Basic residues" evidence="8">
    <location>
        <begin position="226"/>
        <end position="244"/>
    </location>
</feature>
<dbReference type="GO" id="GO:0033557">
    <property type="term" value="C:Slx1-Slx4 complex"/>
    <property type="evidence" value="ECO:0007669"/>
    <property type="project" value="InterPro"/>
</dbReference>